<keyword evidence="4" id="KW-1185">Reference proteome</keyword>
<dbReference type="PROSITE" id="PS50184">
    <property type="entry name" value="VWFC_2"/>
    <property type="match status" value="4"/>
</dbReference>
<accession>A0A5C6N0P9</accession>
<dbReference type="Proteomes" id="UP000324091">
    <property type="component" value="Chromosome 5"/>
</dbReference>
<gene>
    <name evidence="3" type="ORF">D4764_05G0009330</name>
</gene>
<evidence type="ECO:0000256" key="1">
    <source>
        <dbReference type="SAM" id="MobiDB-lite"/>
    </source>
</evidence>
<dbReference type="InterPro" id="IPR052624">
    <property type="entry name" value="CRIM1"/>
</dbReference>
<dbReference type="SMART" id="SM00214">
    <property type="entry name" value="VWC"/>
    <property type="match status" value="4"/>
</dbReference>
<sequence length="395" mass="42517">MFPNFFFQSNTTWRPQLCQECSCYDGIAICKPTRCPNPNCDLQKGERLRIPPNECCPECISVSQDSCRYDGAIFGAYGGIGLGLQLDASHDSQWSPSPCTLCICSRGSVACGPRPCPPLSCPAGQSLFAPAGECCPKCGRGGESCAWQGGVYRDGEEWRPGHCSRCVCSDGEVQCSVAACQPVVCEPHENLVIQPGQCCPRCTSNPCLSAGTEHQVTDPQVPIMMLMHVPFKNSVTPSKCGFWTVSSGGRTLVPRVCVTVGQTKVKRAGQCCEECVAAKGSCLYEGTVRYHGDIWNNTGCEFCACSRGQVLCQRAECARLDCPQGSELVYIAGRCCPQCSSPKSSCVFEGKAHEVLISPSMRIRVSSTLRSGEQQRQGSLQTKTAAQTAGKDHQN</sequence>
<protein>
    <submittedName>
        <fullName evidence="3">Extracellular matrix protein FRAS1</fullName>
    </submittedName>
</protein>
<evidence type="ECO:0000313" key="4">
    <source>
        <dbReference type="Proteomes" id="UP000324091"/>
    </source>
</evidence>
<dbReference type="PANTHER" id="PTHR46439">
    <property type="entry name" value="CYSTEINE-RICH MOTOR NEURON 1 PROTEIN"/>
    <property type="match status" value="1"/>
</dbReference>
<dbReference type="EMBL" id="RHFK02000018">
    <property type="protein sequence ID" value="TWW60843.1"/>
    <property type="molecule type" value="Genomic_DNA"/>
</dbReference>
<name>A0A5C6N0P9_9TELE</name>
<organism evidence="3 4">
    <name type="scientific">Takifugu flavidus</name>
    <name type="common">sansaifugu</name>
    <dbReference type="NCBI Taxonomy" id="433684"/>
    <lineage>
        <taxon>Eukaryota</taxon>
        <taxon>Metazoa</taxon>
        <taxon>Chordata</taxon>
        <taxon>Craniata</taxon>
        <taxon>Vertebrata</taxon>
        <taxon>Euteleostomi</taxon>
        <taxon>Actinopterygii</taxon>
        <taxon>Neopterygii</taxon>
        <taxon>Teleostei</taxon>
        <taxon>Neoteleostei</taxon>
        <taxon>Acanthomorphata</taxon>
        <taxon>Eupercaria</taxon>
        <taxon>Tetraodontiformes</taxon>
        <taxon>Tetradontoidea</taxon>
        <taxon>Tetraodontidae</taxon>
        <taxon>Takifugu</taxon>
    </lineage>
</organism>
<feature type="region of interest" description="Disordered" evidence="1">
    <location>
        <begin position="368"/>
        <end position="395"/>
    </location>
</feature>
<evidence type="ECO:0000313" key="3">
    <source>
        <dbReference type="EMBL" id="TWW60843.1"/>
    </source>
</evidence>
<feature type="domain" description="VWFC" evidence="2">
    <location>
        <begin position="1"/>
        <end position="60"/>
    </location>
</feature>
<comment type="caution">
    <text evidence="3">The sequence shown here is derived from an EMBL/GenBank/DDBJ whole genome shotgun (WGS) entry which is preliminary data.</text>
</comment>
<dbReference type="Gene3D" id="6.20.200.20">
    <property type="match status" value="4"/>
</dbReference>
<feature type="compositionally biased region" description="Polar residues" evidence="1">
    <location>
        <begin position="368"/>
        <end position="387"/>
    </location>
</feature>
<feature type="domain" description="VWFC" evidence="2">
    <location>
        <begin position="143"/>
        <end position="203"/>
    </location>
</feature>
<feature type="domain" description="VWFC" evidence="2">
    <location>
        <begin position="280"/>
        <end position="340"/>
    </location>
</feature>
<dbReference type="PROSITE" id="PS01208">
    <property type="entry name" value="VWFC_1"/>
    <property type="match status" value="3"/>
</dbReference>
<dbReference type="InterPro" id="IPR001007">
    <property type="entry name" value="VWF_dom"/>
</dbReference>
<evidence type="ECO:0000259" key="2">
    <source>
        <dbReference type="PROSITE" id="PS50184"/>
    </source>
</evidence>
<dbReference type="SUPFAM" id="SSF57603">
    <property type="entry name" value="FnI-like domain"/>
    <property type="match status" value="4"/>
</dbReference>
<dbReference type="Pfam" id="PF00093">
    <property type="entry name" value="VWC"/>
    <property type="match status" value="4"/>
</dbReference>
<feature type="domain" description="VWFC" evidence="2">
    <location>
        <begin position="94"/>
        <end position="139"/>
    </location>
</feature>
<dbReference type="GO" id="GO:0005886">
    <property type="term" value="C:plasma membrane"/>
    <property type="evidence" value="ECO:0007669"/>
    <property type="project" value="TreeGrafter"/>
</dbReference>
<dbReference type="PANTHER" id="PTHR46439:SF1">
    <property type="entry name" value="CYSTEINE-RICH MOTOR NEURON 1 PROTEIN"/>
    <property type="match status" value="1"/>
</dbReference>
<proteinExistence type="predicted"/>
<reference evidence="3 4" key="1">
    <citation type="submission" date="2019-04" db="EMBL/GenBank/DDBJ databases">
        <title>Chromosome genome assembly for Takifugu flavidus.</title>
        <authorList>
            <person name="Xiao S."/>
        </authorList>
    </citation>
    <scope>NUCLEOTIDE SEQUENCE [LARGE SCALE GENOMIC DNA]</scope>
    <source>
        <strain evidence="3">HTHZ2018</strain>
        <tissue evidence="3">Muscle</tissue>
    </source>
</reference>
<dbReference type="AlphaFoldDB" id="A0A5C6N0P9"/>